<name>A0A317FE42_9PROT</name>
<evidence type="ECO:0000259" key="2">
    <source>
        <dbReference type="Pfam" id="PF13098"/>
    </source>
</evidence>
<evidence type="ECO:0000313" key="3">
    <source>
        <dbReference type="EMBL" id="PWS37341.1"/>
    </source>
</evidence>
<dbReference type="EMBL" id="QGNA01000002">
    <property type="protein sequence ID" value="PWS37341.1"/>
    <property type="molecule type" value="Genomic_DNA"/>
</dbReference>
<dbReference type="InterPro" id="IPR041737">
    <property type="entry name" value="SoxW"/>
</dbReference>
<sequence length="203" mass="23159">MTTSSAGAMQRPPEEMRMLLTRRHLVAAGLALPAALSSAARAAPVRTDHGFTQDWFLDSFLNLQEDLAEATAAGQRFAVVFEQRGCPYCVEMHTDHLAQSEIEGFIRPRFRILQLDLHGARPVTDFDGEVLEERALARRWRVTFTPTMLFFPEQAPQRPGREIEVARMHGLMRKPEFLGLFTYVADHAYADGTQFRAWWQRRG</sequence>
<dbReference type="Gene3D" id="3.40.30.10">
    <property type="entry name" value="Glutaredoxin"/>
    <property type="match status" value="1"/>
</dbReference>
<accession>A0A317FE42</accession>
<dbReference type="SUPFAM" id="SSF52833">
    <property type="entry name" value="Thioredoxin-like"/>
    <property type="match status" value="1"/>
</dbReference>
<gene>
    <name evidence="3" type="ORF">DFH01_10890</name>
</gene>
<feature type="chain" id="PRO_5016414430" evidence="1">
    <location>
        <begin position="43"/>
        <end position="203"/>
    </location>
</feature>
<evidence type="ECO:0000256" key="1">
    <source>
        <dbReference type="SAM" id="SignalP"/>
    </source>
</evidence>
<dbReference type="CDD" id="cd02951">
    <property type="entry name" value="SoxW"/>
    <property type="match status" value="1"/>
</dbReference>
<feature type="domain" description="Thioredoxin-like fold" evidence="2">
    <location>
        <begin position="71"/>
        <end position="178"/>
    </location>
</feature>
<dbReference type="InterPro" id="IPR012336">
    <property type="entry name" value="Thioredoxin-like_fold"/>
</dbReference>
<dbReference type="Proteomes" id="UP000245765">
    <property type="component" value="Unassembled WGS sequence"/>
</dbReference>
<dbReference type="InterPro" id="IPR036249">
    <property type="entry name" value="Thioredoxin-like_sf"/>
</dbReference>
<evidence type="ECO:0000313" key="4">
    <source>
        <dbReference type="Proteomes" id="UP000245765"/>
    </source>
</evidence>
<keyword evidence="4" id="KW-1185">Reference proteome</keyword>
<proteinExistence type="predicted"/>
<reference evidence="4" key="1">
    <citation type="submission" date="2018-05" db="EMBL/GenBank/DDBJ databases">
        <authorList>
            <person name="Du Z."/>
            <person name="Wang X."/>
        </authorList>
    </citation>
    <scope>NUCLEOTIDE SEQUENCE [LARGE SCALE GENOMIC DNA]</scope>
    <source>
        <strain evidence="4">CQN31</strain>
    </source>
</reference>
<feature type="signal peptide" evidence="1">
    <location>
        <begin position="1"/>
        <end position="42"/>
    </location>
</feature>
<comment type="caution">
    <text evidence="3">The sequence shown here is derived from an EMBL/GenBank/DDBJ whole genome shotgun (WGS) entry which is preliminary data.</text>
</comment>
<dbReference type="Pfam" id="PF13098">
    <property type="entry name" value="Thioredoxin_2"/>
    <property type="match status" value="1"/>
</dbReference>
<dbReference type="AlphaFoldDB" id="A0A317FE42"/>
<protein>
    <submittedName>
        <fullName evidence="3">Thioredoxin</fullName>
    </submittedName>
</protein>
<organism evidence="3 4">
    <name type="scientific">Falsiroseomonas bella</name>
    <dbReference type="NCBI Taxonomy" id="2184016"/>
    <lineage>
        <taxon>Bacteria</taxon>
        <taxon>Pseudomonadati</taxon>
        <taxon>Pseudomonadota</taxon>
        <taxon>Alphaproteobacteria</taxon>
        <taxon>Acetobacterales</taxon>
        <taxon>Roseomonadaceae</taxon>
        <taxon>Falsiroseomonas</taxon>
    </lineage>
</organism>
<keyword evidence="1" id="KW-0732">Signal</keyword>